<keyword evidence="2" id="KW-1185">Reference proteome</keyword>
<proteinExistence type="predicted"/>
<dbReference type="RefSeq" id="WP_290140259.1">
    <property type="nucleotide sequence ID" value="NZ_CP101620.1"/>
</dbReference>
<gene>
    <name evidence="1" type="ORF">NMU03_00085</name>
</gene>
<name>A0ABY5I1N1_9FIRM</name>
<sequence length="321" mass="37658">MPNNSLDVIDYYNEVKDYICNHHGFDGIYIVFDEFSKFIESRDKNYVSNDMKIIQDLAELCNASIDNSMYFMLVLHKPINTYRSLNSDVKNAFKGIEGRMFTYYFETTVKNSFELVFNAIKKKDNYLEIANKNNCLNENFVRSLTQIPIFQKEFGNKYIENQLINNCYPLSPITLYLLIRISEKIAQNERTLFTFLIRKSRYSLSEIVESDYPYRYVLPSTIFDYFQRQLLEDVDNINIQRIAMSALTALNYVEDEIEQLMIKTLALILIINEKDYFPASEENLATSVLLSLSDGHTVLELLEKKILLLNVEMVYMNLKLT</sequence>
<dbReference type="Proteomes" id="UP001060112">
    <property type="component" value="Chromosome"/>
</dbReference>
<organism evidence="1 2">
    <name type="scientific">Allocoprobacillus halotolerans</name>
    <dbReference type="NCBI Taxonomy" id="2944914"/>
    <lineage>
        <taxon>Bacteria</taxon>
        <taxon>Bacillati</taxon>
        <taxon>Bacillota</taxon>
        <taxon>Erysipelotrichia</taxon>
        <taxon>Erysipelotrichales</taxon>
        <taxon>Erysipelotrichaceae</taxon>
        <taxon>Allocoprobacillus</taxon>
    </lineage>
</organism>
<dbReference type="EMBL" id="CP101620">
    <property type="protein sequence ID" value="UTY39274.1"/>
    <property type="molecule type" value="Genomic_DNA"/>
</dbReference>
<accession>A0ABY5I1N1</accession>
<evidence type="ECO:0000313" key="1">
    <source>
        <dbReference type="EMBL" id="UTY39274.1"/>
    </source>
</evidence>
<reference evidence="1" key="1">
    <citation type="submission" date="2022-07" db="EMBL/GenBank/DDBJ databases">
        <title>Faecal culturing of patients with breast cancer.</title>
        <authorList>
            <person name="Teng N.M.Y."/>
            <person name="Kiu R."/>
            <person name="Evans R."/>
            <person name="Baker D.J."/>
            <person name="Zenner C."/>
            <person name="Robinson S.D."/>
            <person name="Hall L.J."/>
        </authorList>
    </citation>
    <scope>NUCLEOTIDE SEQUENCE</scope>
    <source>
        <strain evidence="1">LH1062</strain>
    </source>
</reference>
<evidence type="ECO:0000313" key="2">
    <source>
        <dbReference type="Proteomes" id="UP001060112"/>
    </source>
</evidence>
<protein>
    <submittedName>
        <fullName evidence="1">Uncharacterized protein</fullName>
    </submittedName>
</protein>